<dbReference type="RefSeq" id="WP_205628566.1">
    <property type="nucleotide sequence ID" value="NZ_JMCB01000010.1"/>
</dbReference>
<accession>A0A085WFP5</accession>
<name>A0A085WFP5_9BACT</name>
<organism evidence="1 2">
    <name type="scientific">Hyalangium minutum</name>
    <dbReference type="NCBI Taxonomy" id="394096"/>
    <lineage>
        <taxon>Bacteria</taxon>
        <taxon>Pseudomonadati</taxon>
        <taxon>Myxococcota</taxon>
        <taxon>Myxococcia</taxon>
        <taxon>Myxococcales</taxon>
        <taxon>Cystobacterineae</taxon>
        <taxon>Archangiaceae</taxon>
        <taxon>Hyalangium</taxon>
    </lineage>
</organism>
<reference evidence="1 2" key="1">
    <citation type="submission" date="2014-04" db="EMBL/GenBank/DDBJ databases">
        <title>Genome assembly of Hyalangium minutum DSM 14724.</title>
        <authorList>
            <person name="Sharma G."/>
            <person name="Subramanian S."/>
        </authorList>
    </citation>
    <scope>NUCLEOTIDE SEQUENCE [LARGE SCALE GENOMIC DNA]</scope>
    <source>
        <strain evidence="1 2">DSM 14724</strain>
    </source>
</reference>
<dbReference type="PATRIC" id="fig|394096.3.peg.5328"/>
<dbReference type="AlphaFoldDB" id="A0A085WFP5"/>
<evidence type="ECO:0000313" key="1">
    <source>
        <dbReference type="EMBL" id="KFE66508.1"/>
    </source>
</evidence>
<gene>
    <name evidence="1" type="ORF">DB31_0981</name>
</gene>
<proteinExistence type="predicted"/>
<evidence type="ECO:0000313" key="2">
    <source>
        <dbReference type="Proteomes" id="UP000028725"/>
    </source>
</evidence>
<dbReference type="EMBL" id="JMCB01000010">
    <property type="protein sequence ID" value="KFE66508.1"/>
    <property type="molecule type" value="Genomic_DNA"/>
</dbReference>
<keyword evidence="2" id="KW-1185">Reference proteome</keyword>
<sequence>MKNKRGVEETELLREAAQERPGGQQTARKAAAILVDSGQGFILPTAAQRRALLIAFAQAGFVIYGKAFDAVKIKVPIDLTDPEDIGRHLDDLVIYEIKSTGKSTVQPDFRRYFFSLSTAELLVAQNLGKRFKFVFVNTLTRHHVELSLPEVFARARGIYPTWSIQF</sequence>
<evidence type="ECO:0008006" key="3">
    <source>
        <dbReference type="Google" id="ProtNLM"/>
    </source>
</evidence>
<protein>
    <recommendedName>
        <fullName evidence="3">Protein NO VEIN C-terminal domain-containing protein</fullName>
    </recommendedName>
</protein>
<comment type="caution">
    <text evidence="1">The sequence shown here is derived from an EMBL/GenBank/DDBJ whole genome shotgun (WGS) entry which is preliminary data.</text>
</comment>
<dbReference type="STRING" id="394096.DB31_0981"/>
<dbReference type="Proteomes" id="UP000028725">
    <property type="component" value="Unassembled WGS sequence"/>
</dbReference>